<reference evidence="2 3" key="1">
    <citation type="submission" date="2018-09" db="EMBL/GenBank/DDBJ databases">
        <title>Marinorhizobium profundi gen. nov., sp. nov., isolated from a deep-sea sediment sample from the New Britain Trench and proposal of Marinorhizobiaceae fam. nov. in the order Rhizobiales of the class Alphaproteobacteria.</title>
        <authorList>
            <person name="Cao J."/>
        </authorList>
    </citation>
    <scope>NUCLEOTIDE SEQUENCE [LARGE SCALE GENOMIC DNA]</scope>
    <source>
        <strain evidence="2 3">WS11</strain>
    </source>
</reference>
<dbReference type="EMBL" id="CP032509">
    <property type="protein sequence ID" value="AZN71855.1"/>
    <property type="molecule type" value="Genomic_DNA"/>
</dbReference>
<dbReference type="Proteomes" id="UP000268192">
    <property type="component" value="Chromosome"/>
</dbReference>
<dbReference type="KEGG" id="abaw:D5400_11715"/>
<evidence type="ECO:0000313" key="2">
    <source>
        <dbReference type="EMBL" id="AZN71855.1"/>
    </source>
</evidence>
<name>A0A3Q8XNT8_9HYPH</name>
<accession>A0A3Q8XNT8</accession>
<feature type="compositionally biased region" description="Low complexity" evidence="1">
    <location>
        <begin position="9"/>
        <end position="24"/>
    </location>
</feature>
<keyword evidence="3" id="KW-1185">Reference proteome</keyword>
<feature type="region of interest" description="Disordered" evidence="1">
    <location>
        <begin position="1"/>
        <end position="63"/>
    </location>
</feature>
<evidence type="ECO:0000313" key="3">
    <source>
        <dbReference type="Proteomes" id="UP000268192"/>
    </source>
</evidence>
<proteinExistence type="predicted"/>
<evidence type="ECO:0000256" key="1">
    <source>
        <dbReference type="SAM" id="MobiDB-lite"/>
    </source>
</evidence>
<organism evidence="2 3">
    <name type="scientific">Georhizobium profundi</name>
    <dbReference type="NCBI Taxonomy" id="2341112"/>
    <lineage>
        <taxon>Bacteria</taxon>
        <taxon>Pseudomonadati</taxon>
        <taxon>Pseudomonadota</taxon>
        <taxon>Alphaproteobacteria</taxon>
        <taxon>Hyphomicrobiales</taxon>
        <taxon>Rhizobiaceae</taxon>
        <taxon>Georhizobium</taxon>
    </lineage>
</organism>
<gene>
    <name evidence="2" type="ORF">D5400_11715</name>
</gene>
<sequence>MPAPPSGFAPPAGGSPPDGAPAGSVEFGAGGSPAPAAGGAPLAAGSAPPAGAAPSPSPGGARNIRSIRFFIGELHVAVAKSDDRQVRSL</sequence>
<protein>
    <submittedName>
        <fullName evidence="2">Uncharacterized protein</fullName>
    </submittedName>
</protein>
<feature type="compositionally biased region" description="Low complexity" evidence="1">
    <location>
        <begin position="32"/>
        <end position="61"/>
    </location>
</feature>
<dbReference type="AlphaFoldDB" id="A0A3Q8XNT8"/>